<dbReference type="GO" id="GO:0005524">
    <property type="term" value="F:ATP binding"/>
    <property type="evidence" value="ECO:0007669"/>
    <property type="project" value="UniProtKB-UniRule"/>
</dbReference>
<evidence type="ECO:0000256" key="7">
    <source>
        <dbReference type="ARBA" id="ARBA00023029"/>
    </source>
</evidence>
<dbReference type="Pfam" id="PF00204">
    <property type="entry name" value="DNA_gyraseB"/>
    <property type="match status" value="1"/>
</dbReference>
<dbReference type="GO" id="GO:0006265">
    <property type="term" value="P:DNA topological change"/>
    <property type="evidence" value="ECO:0007669"/>
    <property type="project" value="UniProtKB-UniRule"/>
</dbReference>
<dbReference type="EC" id="5.6.2.2" evidence="10"/>
<keyword evidence="5 10" id="KW-0067">ATP-binding</keyword>
<feature type="binding site" evidence="10">
    <location>
        <position position="560"/>
    </location>
    <ligand>
        <name>Mg(2+)</name>
        <dbReference type="ChEBI" id="CHEBI:18420"/>
        <label>1</label>
        <note>catalytic</note>
    </ligand>
</feature>
<dbReference type="InterPro" id="IPR001241">
    <property type="entry name" value="Topo_IIA"/>
</dbReference>
<dbReference type="InterPro" id="IPR011557">
    <property type="entry name" value="GyrB"/>
</dbReference>
<keyword evidence="8" id="KW-0238">DNA-binding</keyword>
<dbReference type="NCBIfam" id="NF004189">
    <property type="entry name" value="PRK05644.1"/>
    <property type="match status" value="1"/>
</dbReference>
<feature type="domain" description="Toprim" evidence="12">
    <location>
        <begin position="481"/>
        <end position="595"/>
    </location>
</feature>
<proteinExistence type="inferred from homology"/>
<dbReference type="GO" id="GO:0006261">
    <property type="term" value="P:DNA-templated DNA replication"/>
    <property type="evidence" value="ECO:0007669"/>
    <property type="project" value="UniProtKB-UniRule"/>
</dbReference>
<protein>
    <recommendedName>
        <fullName evidence="10">DNA gyrase subunit B</fullName>
        <ecNumber evidence="10">5.6.2.2</ecNumber>
    </recommendedName>
</protein>
<dbReference type="AlphaFoldDB" id="A0A326U2K9"/>
<evidence type="ECO:0000256" key="6">
    <source>
        <dbReference type="ARBA" id="ARBA00022842"/>
    </source>
</evidence>
<dbReference type="InterPro" id="IPR020568">
    <property type="entry name" value="Ribosomal_Su5_D2-typ_SF"/>
</dbReference>
<dbReference type="Gene3D" id="3.40.50.670">
    <property type="match status" value="1"/>
</dbReference>
<dbReference type="SUPFAM" id="SSF55874">
    <property type="entry name" value="ATPase domain of HSP90 chaperone/DNA topoisomerase II/histidine kinase"/>
    <property type="match status" value="1"/>
</dbReference>
<dbReference type="Gene3D" id="3.30.565.10">
    <property type="entry name" value="Histidine kinase-like ATPase, C-terminal domain"/>
    <property type="match status" value="1"/>
</dbReference>
<dbReference type="InterPro" id="IPR013759">
    <property type="entry name" value="Topo_IIA_B_C"/>
</dbReference>
<keyword evidence="3 10" id="KW-0479">Metal-binding</keyword>
<dbReference type="InterPro" id="IPR013506">
    <property type="entry name" value="Topo_IIA_bsu_dom2"/>
</dbReference>
<feature type="site" description="Interaction with DNA" evidence="10">
    <location>
        <position position="515"/>
    </location>
</feature>
<comment type="function">
    <text evidence="10">A type II topoisomerase that negatively supercoils closed circular double-stranded (ds) DNA in an ATP-dependent manner to modulate DNA topology and maintain chromosomes in an underwound state. Negative supercoiling favors strand separation, and DNA replication, transcription, recombination and repair, all of which involve strand separation. Also able to catalyze the interconversion of other topological isomers of dsDNA rings, including catenanes and knotted rings. Type II topoisomerases break and join 2 DNA strands simultaneously in an ATP-dependent manner.</text>
</comment>
<dbReference type="GO" id="GO:0005694">
    <property type="term" value="C:chromosome"/>
    <property type="evidence" value="ECO:0007669"/>
    <property type="project" value="InterPro"/>
</dbReference>
<dbReference type="InterPro" id="IPR000565">
    <property type="entry name" value="Topo_IIA_B"/>
</dbReference>
<dbReference type="GO" id="GO:0005737">
    <property type="term" value="C:cytoplasm"/>
    <property type="evidence" value="ECO:0007669"/>
    <property type="project" value="UniProtKB-SubCell"/>
</dbReference>
<dbReference type="SMART" id="SM00433">
    <property type="entry name" value="TOP2c"/>
    <property type="match status" value="1"/>
</dbReference>
<evidence type="ECO:0000256" key="1">
    <source>
        <dbReference type="ARBA" id="ARBA00000185"/>
    </source>
</evidence>
<evidence type="ECO:0000256" key="9">
    <source>
        <dbReference type="ARBA" id="ARBA00023235"/>
    </source>
</evidence>
<dbReference type="InterPro" id="IPR003594">
    <property type="entry name" value="HATPase_dom"/>
</dbReference>
<dbReference type="EMBL" id="QKUF01000017">
    <property type="protein sequence ID" value="PZW25668.1"/>
    <property type="molecule type" value="Genomic_DNA"/>
</dbReference>
<comment type="subunit">
    <text evidence="10">Heterotetramer, composed of two GyrA and two GyrB chains. In the heterotetramer, GyrA contains the active site tyrosine that forms a transient covalent intermediate with DNA, while GyrB binds cofactors and catalyzes ATP hydrolysis.</text>
</comment>
<dbReference type="InterPro" id="IPR018522">
    <property type="entry name" value="TopoIIA_CS"/>
</dbReference>
<accession>A0A326U2K9</accession>
<dbReference type="FunFam" id="3.30.230.10:FF:000005">
    <property type="entry name" value="DNA gyrase subunit B"/>
    <property type="match status" value="1"/>
</dbReference>
<dbReference type="PRINTS" id="PR01159">
    <property type="entry name" value="DNAGYRASEB"/>
</dbReference>
<organism evidence="13 14">
    <name type="scientific">Thermosporothrix hazakensis</name>
    <dbReference type="NCBI Taxonomy" id="644383"/>
    <lineage>
        <taxon>Bacteria</taxon>
        <taxon>Bacillati</taxon>
        <taxon>Chloroflexota</taxon>
        <taxon>Ktedonobacteria</taxon>
        <taxon>Ktedonobacterales</taxon>
        <taxon>Thermosporotrichaceae</taxon>
        <taxon>Thermosporothrix</taxon>
    </lineage>
</organism>
<dbReference type="GO" id="GO:0034335">
    <property type="term" value="F:DNA negative supercoiling activity"/>
    <property type="evidence" value="ECO:0007669"/>
    <property type="project" value="UniProtKB-ARBA"/>
</dbReference>
<evidence type="ECO:0000259" key="12">
    <source>
        <dbReference type="PROSITE" id="PS50880"/>
    </source>
</evidence>
<comment type="subcellular location">
    <subcellularLocation>
        <location evidence="10">Cytoplasm</location>
    </subcellularLocation>
</comment>
<dbReference type="FunFam" id="3.30.565.10:FF:000002">
    <property type="entry name" value="DNA gyrase subunit B"/>
    <property type="match status" value="1"/>
</dbReference>
<keyword evidence="4 10" id="KW-0547">Nucleotide-binding</keyword>
<dbReference type="FunFam" id="3.40.50.670:FF:000002">
    <property type="entry name" value="DNA gyrase subunit B"/>
    <property type="match status" value="1"/>
</dbReference>
<feature type="binding site" evidence="10">
    <location>
        <position position="487"/>
    </location>
    <ligand>
        <name>Mg(2+)</name>
        <dbReference type="ChEBI" id="CHEBI:18420"/>
        <label>1</label>
        <note>catalytic</note>
    </ligand>
</feature>
<comment type="catalytic activity">
    <reaction evidence="1 10">
        <text>ATP-dependent breakage, passage and rejoining of double-stranded DNA.</text>
        <dbReference type="EC" id="5.6.2.2"/>
    </reaction>
</comment>
<evidence type="ECO:0000256" key="2">
    <source>
        <dbReference type="ARBA" id="ARBA00010708"/>
    </source>
</evidence>
<dbReference type="CDD" id="cd03366">
    <property type="entry name" value="TOPRIM_TopoIIA_GyrB"/>
    <property type="match status" value="1"/>
</dbReference>
<keyword evidence="14" id="KW-1185">Reference proteome</keyword>
<dbReference type="InterPro" id="IPR013760">
    <property type="entry name" value="Topo_IIA-like_dom_sf"/>
</dbReference>
<name>A0A326U2K9_THEHA</name>
<dbReference type="SUPFAM" id="SSF54211">
    <property type="entry name" value="Ribosomal protein S5 domain 2-like"/>
    <property type="match status" value="1"/>
</dbReference>
<dbReference type="CDD" id="cd16928">
    <property type="entry name" value="HATPase_GyrB-like"/>
    <property type="match status" value="1"/>
</dbReference>
<dbReference type="NCBIfam" id="NF011501">
    <property type="entry name" value="PRK14939.1"/>
    <property type="match status" value="1"/>
</dbReference>
<comment type="similarity">
    <text evidence="2 10">Belongs to the type II topoisomerase GyrB family.</text>
</comment>
<dbReference type="Pfam" id="PF02518">
    <property type="entry name" value="HATPase_c"/>
    <property type="match status" value="1"/>
</dbReference>
<dbReference type="GO" id="GO:0046872">
    <property type="term" value="F:metal ion binding"/>
    <property type="evidence" value="ECO:0007669"/>
    <property type="project" value="UniProtKB-KW"/>
</dbReference>
<evidence type="ECO:0000256" key="11">
    <source>
        <dbReference type="SAM" id="MobiDB-lite"/>
    </source>
</evidence>
<comment type="miscellaneous">
    <text evidence="10">Few gyrases are as efficient as E.coli at forming negative supercoils. Not all organisms have 2 type II topoisomerases; in organisms with a single type II topoisomerase this enzyme also has to decatenate newly replicated chromosomes.</text>
</comment>
<dbReference type="InterPro" id="IPR006171">
    <property type="entry name" value="TOPRIM_dom"/>
</dbReference>
<dbReference type="SUPFAM" id="SSF56719">
    <property type="entry name" value="Type II DNA topoisomerase"/>
    <property type="match status" value="1"/>
</dbReference>
<feature type="binding site" evidence="10">
    <location>
        <position position="560"/>
    </location>
    <ligand>
        <name>Mg(2+)</name>
        <dbReference type="ChEBI" id="CHEBI:18420"/>
        <label>2</label>
    </ligand>
</feature>
<evidence type="ECO:0000256" key="10">
    <source>
        <dbReference type="HAMAP-Rule" id="MF_01898"/>
    </source>
</evidence>
<evidence type="ECO:0000256" key="8">
    <source>
        <dbReference type="ARBA" id="ARBA00023125"/>
    </source>
</evidence>
<dbReference type="Gene3D" id="3.30.230.10">
    <property type="match status" value="1"/>
</dbReference>
<dbReference type="Pfam" id="PF01751">
    <property type="entry name" value="Toprim"/>
    <property type="match status" value="1"/>
</dbReference>
<dbReference type="Pfam" id="PF00986">
    <property type="entry name" value="DNA_gyraseB_C"/>
    <property type="match status" value="1"/>
</dbReference>
<dbReference type="InterPro" id="IPR014721">
    <property type="entry name" value="Ribsml_uS5_D2-typ_fold_subgr"/>
</dbReference>
<dbReference type="HAMAP" id="MF_01898">
    <property type="entry name" value="GyrB"/>
    <property type="match status" value="1"/>
</dbReference>
<gene>
    <name evidence="10" type="primary">gyrB</name>
    <name evidence="13" type="ORF">EI42_04161</name>
</gene>
<dbReference type="PANTHER" id="PTHR45866">
    <property type="entry name" value="DNA GYRASE/TOPOISOMERASE SUBUNIT B"/>
    <property type="match status" value="1"/>
</dbReference>
<feature type="binding site" evidence="10">
    <location>
        <position position="562"/>
    </location>
    <ligand>
        <name>Mg(2+)</name>
        <dbReference type="ChEBI" id="CHEBI:18420"/>
        <label>2</label>
    </ligand>
</feature>
<dbReference type="InterPro" id="IPR034160">
    <property type="entry name" value="TOPRIM_GyrB"/>
</dbReference>
<keyword evidence="7 10" id="KW-0799">Topoisomerase</keyword>
<comment type="cofactor">
    <cofactor evidence="10">
        <name>Mg(2+)</name>
        <dbReference type="ChEBI" id="CHEBI:18420"/>
    </cofactor>
    <cofactor evidence="10">
        <name>Mn(2+)</name>
        <dbReference type="ChEBI" id="CHEBI:29035"/>
    </cofactor>
    <cofactor evidence="10">
        <name>Ca(2+)</name>
        <dbReference type="ChEBI" id="CHEBI:29108"/>
    </cofactor>
    <text evidence="10">Binds two Mg(2+) per subunit. The magnesium ions form salt bridges with both the protein and the DNA. Can also accept other divalent metal cations, such as Mn(2+) or Ca(2+).</text>
</comment>
<feature type="region of interest" description="Disordered" evidence="11">
    <location>
        <begin position="42"/>
        <end position="68"/>
    </location>
</feature>
<sequence>MTPSAADPFFYCIKGTGSMAKTRESFMTEQLADNSDALTSHNTTQISENGKGQGDGNGSENENGRGYSGQNIQILEGLEAVRVRPGMYIGATDQRGLHHLVTEVVDNSVDEVMAGYADTVKVVIHADSSVSIEDNGRGIPVDEHHQRPGQSTLEVVMTVLHAGGKFGGGGYKISSGLHGVGVSVVNALSEWCQVDVKPGDGFHYRQRYERGNPVTGLIKVGPAEGRGTKTTFLADLSVMETRDFSFDALAQRFREMAYLNKGMTISLVDERPGREREATFYFEGGLISFVRYLNKNQRTLQARPVSVSRIVDGVSVDIAVQYNDKWSTNEVSFANGINTIDGGMHLTGFRSALTRTLNEYARKAGLLKEKDSNLTGDDVRQGLTAVISVKIPNPQFEAQTKSKLNNAEVRPIVEAITAEMLTHYLEVTPNEAKAIIDKCLTSARAREAARTARELVQRKNVLDTTLPGKLADCTERRADRCELYLVEGDSAGGSAKQGRDRHFQAILPLRGKILNVERVGLDKILHSQEVKNIITALGVGIDEHFDISKLRYGRIVIMCDADVDGAHIRTLLLTFFYRYMPQLITNGHLFIAQPPLYHIKLGKQIRYVYSDEERDALIEEYKATHNGKEPEIGRYKGLGEMNPETLWDTTMDPDKRTILRVSIEEAVEADKVFSMLMGDEVAPRRRFIESHAKSANLDI</sequence>
<dbReference type="GO" id="GO:0003677">
    <property type="term" value="F:DNA binding"/>
    <property type="evidence" value="ECO:0007669"/>
    <property type="project" value="UniProtKB-KW"/>
</dbReference>
<dbReference type="NCBIfam" id="TIGR01059">
    <property type="entry name" value="gyrB"/>
    <property type="match status" value="1"/>
</dbReference>
<evidence type="ECO:0000313" key="13">
    <source>
        <dbReference type="EMBL" id="PZW25668.1"/>
    </source>
</evidence>
<dbReference type="PROSITE" id="PS00177">
    <property type="entry name" value="TOPOISOMERASE_II"/>
    <property type="match status" value="1"/>
</dbReference>
<keyword evidence="10" id="KW-0963">Cytoplasm</keyword>
<evidence type="ECO:0000313" key="14">
    <source>
        <dbReference type="Proteomes" id="UP000248806"/>
    </source>
</evidence>
<evidence type="ECO:0000256" key="5">
    <source>
        <dbReference type="ARBA" id="ARBA00022840"/>
    </source>
</evidence>
<dbReference type="PROSITE" id="PS50880">
    <property type="entry name" value="TOPRIM"/>
    <property type="match status" value="1"/>
</dbReference>
<dbReference type="Proteomes" id="UP000248806">
    <property type="component" value="Unassembled WGS sequence"/>
</dbReference>
<dbReference type="InterPro" id="IPR002288">
    <property type="entry name" value="DNA_gyrase_B_C"/>
</dbReference>
<dbReference type="PANTHER" id="PTHR45866:SF1">
    <property type="entry name" value="DNA GYRASE SUBUNIT B, MITOCHONDRIAL"/>
    <property type="match status" value="1"/>
</dbReference>
<comment type="caution">
    <text evidence="13">The sequence shown here is derived from an EMBL/GenBank/DDBJ whole genome shotgun (WGS) entry which is preliminary data.</text>
</comment>
<dbReference type="PRINTS" id="PR00418">
    <property type="entry name" value="TPI2FAMILY"/>
</dbReference>
<evidence type="ECO:0000256" key="4">
    <source>
        <dbReference type="ARBA" id="ARBA00022741"/>
    </source>
</evidence>
<keyword evidence="6 10" id="KW-0460">Magnesium</keyword>
<feature type="site" description="Interaction with DNA" evidence="10">
    <location>
        <position position="512"/>
    </location>
</feature>
<dbReference type="CDD" id="cd00822">
    <property type="entry name" value="TopoII_Trans_DNA_gyrase"/>
    <property type="match status" value="1"/>
</dbReference>
<reference evidence="13 14" key="1">
    <citation type="submission" date="2018-06" db="EMBL/GenBank/DDBJ databases">
        <title>Genomic Encyclopedia of Archaeal and Bacterial Type Strains, Phase II (KMG-II): from individual species to whole genera.</title>
        <authorList>
            <person name="Goeker M."/>
        </authorList>
    </citation>
    <scope>NUCLEOTIDE SEQUENCE [LARGE SCALE GENOMIC DNA]</scope>
    <source>
        <strain evidence="13 14">ATCC BAA-1881</strain>
    </source>
</reference>
<evidence type="ECO:0000256" key="3">
    <source>
        <dbReference type="ARBA" id="ARBA00022723"/>
    </source>
</evidence>
<dbReference type="InterPro" id="IPR036890">
    <property type="entry name" value="HATPase_C_sf"/>
</dbReference>
<dbReference type="SMART" id="SM00387">
    <property type="entry name" value="HATPase_c"/>
    <property type="match status" value="1"/>
</dbReference>
<keyword evidence="9 10" id="KW-0413">Isomerase</keyword>